<organism evidence="3 4">
    <name type="scientific">Oceanobacillus arenosus</name>
    <dbReference type="NCBI Taxonomy" id="1229153"/>
    <lineage>
        <taxon>Bacteria</taxon>
        <taxon>Bacillati</taxon>
        <taxon>Bacillota</taxon>
        <taxon>Bacilli</taxon>
        <taxon>Bacillales</taxon>
        <taxon>Bacillaceae</taxon>
        <taxon>Oceanobacillus</taxon>
    </lineage>
</organism>
<reference evidence="4" key="1">
    <citation type="submission" date="2017-11" db="EMBL/GenBank/DDBJ databases">
        <authorList>
            <person name="Zhu W."/>
        </authorList>
    </citation>
    <scope>NUCLEOTIDE SEQUENCE [LARGE SCALE GENOMIC DNA]</scope>
    <source>
        <strain evidence="4">CAU 1183</strain>
    </source>
</reference>
<accession>A0A3D8PYF4</accession>
<dbReference type="InterPro" id="IPR023393">
    <property type="entry name" value="START-like_dom_sf"/>
</dbReference>
<dbReference type="OrthoDB" id="2355173at2"/>
<name>A0A3D8PYF4_9BACI</name>
<dbReference type="Gene3D" id="3.30.530.20">
    <property type="match status" value="1"/>
</dbReference>
<dbReference type="AlphaFoldDB" id="A0A3D8PYF4"/>
<evidence type="ECO:0000313" key="3">
    <source>
        <dbReference type="EMBL" id="RDW20351.1"/>
    </source>
</evidence>
<feature type="domain" description="Activator of Hsp90 ATPase homologue 1/2-like C-terminal" evidence="2">
    <location>
        <begin position="2"/>
        <end position="77"/>
    </location>
</feature>
<gene>
    <name evidence="3" type="ORF">CWR48_06630</name>
</gene>
<evidence type="ECO:0000259" key="2">
    <source>
        <dbReference type="Pfam" id="PF08327"/>
    </source>
</evidence>
<dbReference type="Pfam" id="PF08327">
    <property type="entry name" value="AHSA1"/>
    <property type="match status" value="1"/>
</dbReference>
<dbReference type="SUPFAM" id="SSF55961">
    <property type="entry name" value="Bet v1-like"/>
    <property type="match status" value="1"/>
</dbReference>
<evidence type="ECO:0000256" key="1">
    <source>
        <dbReference type="ARBA" id="ARBA00006817"/>
    </source>
</evidence>
<comment type="caution">
    <text evidence="3">The sequence shown here is derived from an EMBL/GenBank/DDBJ whole genome shotgun (WGS) entry which is preliminary data.</text>
</comment>
<evidence type="ECO:0000313" key="4">
    <source>
        <dbReference type="Proteomes" id="UP000257143"/>
    </source>
</evidence>
<proteinExistence type="inferred from homology"/>
<sequence length="78" mass="9460">MTELDPPNHVEFEWDKDWHLTFELKKLEDNRTEFTLIRSGWYTEEITDFVQPHTAIREHMKGGWEKIVKDKLPAYIEV</sequence>
<dbReference type="Proteomes" id="UP000257143">
    <property type="component" value="Unassembled WGS sequence"/>
</dbReference>
<dbReference type="EMBL" id="PIOC01000010">
    <property type="protein sequence ID" value="RDW20351.1"/>
    <property type="molecule type" value="Genomic_DNA"/>
</dbReference>
<dbReference type="InterPro" id="IPR013538">
    <property type="entry name" value="ASHA1/2-like_C"/>
</dbReference>
<keyword evidence="4" id="KW-1185">Reference proteome</keyword>
<protein>
    <recommendedName>
        <fullName evidence="2">Activator of Hsp90 ATPase homologue 1/2-like C-terminal domain-containing protein</fullName>
    </recommendedName>
</protein>
<comment type="similarity">
    <text evidence="1">Belongs to the AHA1 family.</text>
</comment>